<comment type="caution">
    <text evidence="6">The sequence shown here is derived from an EMBL/GenBank/DDBJ whole genome shotgun (WGS) entry which is preliminary data.</text>
</comment>
<name>A0A6I2U3D4_9FIRM</name>
<accession>A0A6I2U3D4</accession>
<feature type="transmembrane region" description="Helical" evidence="5">
    <location>
        <begin position="180"/>
        <end position="207"/>
    </location>
</feature>
<dbReference type="GO" id="GO:0009403">
    <property type="term" value="P:toxin biosynthetic process"/>
    <property type="evidence" value="ECO:0007669"/>
    <property type="project" value="InterPro"/>
</dbReference>
<feature type="transmembrane region" description="Helical" evidence="5">
    <location>
        <begin position="38"/>
        <end position="58"/>
    </location>
</feature>
<organism evidence="6 8">
    <name type="scientific">Ruthenibacterium lactatiformans</name>
    <dbReference type="NCBI Taxonomy" id="1550024"/>
    <lineage>
        <taxon>Bacteria</taxon>
        <taxon>Bacillati</taxon>
        <taxon>Bacillota</taxon>
        <taxon>Clostridia</taxon>
        <taxon>Eubacteriales</taxon>
        <taxon>Oscillospiraceae</taxon>
        <taxon>Ruthenibacterium</taxon>
    </lineage>
</organism>
<dbReference type="AlphaFoldDB" id="A0A6I2U3D4"/>
<evidence type="ECO:0000313" key="9">
    <source>
        <dbReference type="Proteomes" id="UP000449193"/>
    </source>
</evidence>
<dbReference type="Proteomes" id="UP000449193">
    <property type="component" value="Unassembled WGS sequence"/>
</dbReference>
<dbReference type="GO" id="GO:0016020">
    <property type="term" value="C:membrane"/>
    <property type="evidence" value="ECO:0007669"/>
    <property type="project" value="UniProtKB-SubCell"/>
</dbReference>
<evidence type="ECO:0000256" key="5">
    <source>
        <dbReference type="SAM" id="Phobius"/>
    </source>
</evidence>
<sequence length="236" mass="25064">MHPAGKDILMNISPAIIIDVALIAVIVVSVFHYARKGFVAGLMDLVGNLASLALAWVVSGKLSPTVFENFFKSGLIEQTARTIQQQGGVNLSVILDGLSGILPQKFIDDITASAAGMLDSGAPDIAQQVVEKIIAPLVVPLITVVVFFATFVLCRVVIAFLVTVLTNINKIPLLGGVNRILGVCIGVVAGFINVLLILCLLWAVVVITNGNLPFVNDSSLSGSYFYSFFSAYNPFL</sequence>
<dbReference type="EMBL" id="VUNJ01000002">
    <property type="protein sequence ID" value="MST90714.1"/>
    <property type="molecule type" value="Genomic_DNA"/>
</dbReference>
<dbReference type="Proteomes" id="UP000431913">
    <property type="component" value="Unassembled WGS sequence"/>
</dbReference>
<evidence type="ECO:0000256" key="4">
    <source>
        <dbReference type="ARBA" id="ARBA00023136"/>
    </source>
</evidence>
<dbReference type="InterPro" id="IPR003825">
    <property type="entry name" value="Colicin-V_CvpA"/>
</dbReference>
<evidence type="ECO:0000256" key="3">
    <source>
        <dbReference type="ARBA" id="ARBA00022989"/>
    </source>
</evidence>
<evidence type="ECO:0000313" key="8">
    <source>
        <dbReference type="Proteomes" id="UP000431913"/>
    </source>
</evidence>
<evidence type="ECO:0000313" key="7">
    <source>
        <dbReference type="EMBL" id="MTS52901.1"/>
    </source>
</evidence>
<feature type="transmembrane region" description="Helical" evidence="5">
    <location>
        <begin position="141"/>
        <end position="168"/>
    </location>
</feature>
<evidence type="ECO:0000256" key="2">
    <source>
        <dbReference type="ARBA" id="ARBA00022692"/>
    </source>
</evidence>
<comment type="subcellular location">
    <subcellularLocation>
        <location evidence="1">Membrane</location>
        <topology evidence="1">Multi-pass membrane protein</topology>
    </subcellularLocation>
</comment>
<reference evidence="7 9" key="1">
    <citation type="journal article" date="2019" name="Nat. Med.">
        <title>A library of human gut bacterial isolates paired with longitudinal multiomics data enables mechanistic microbiome research.</title>
        <authorList>
            <person name="Poyet M."/>
            <person name="Groussin M."/>
            <person name="Gibbons S.M."/>
            <person name="Avila-Pacheco J."/>
            <person name="Jiang X."/>
            <person name="Kearney S.M."/>
            <person name="Perrotta A.R."/>
            <person name="Berdy B."/>
            <person name="Zhao S."/>
            <person name="Lieberman T.D."/>
            <person name="Swanson P.K."/>
            <person name="Smith M."/>
            <person name="Roesemann S."/>
            <person name="Alexander J.E."/>
            <person name="Rich S.A."/>
            <person name="Livny J."/>
            <person name="Vlamakis H."/>
            <person name="Clish C."/>
            <person name="Bullock K."/>
            <person name="Deik A."/>
            <person name="Scott J."/>
            <person name="Pierce K.A."/>
            <person name="Xavier R.J."/>
            <person name="Alm E.J."/>
        </authorList>
    </citation>
    <scope>NUCLEOTIDE SEQUENCE [LARGE SCALE GENOMIC DNA]</scope>
    <source>
        <strain evidence="7 9">BIOML-A7</strain>
    </source>
</reference>
<reference evidence="6 8" key="2">
    <citation type="submission" date="2019-08" db="EMBL/GenBank/DDBJ databases">
        <title>In-depth cultivation of the pig gut microbiome towards novel bacterial diversity and tailored functional studies.</title>
        <authorList>
            <person name="Wylensek D."/>
            <person name="Hitch T.C.A."/>
            <person name="Clavel T."/>
        </authorList>
    </citation>
    <scope>NUCLEOTIDE SEQUENCE [LARGE SCALE GENOMIC DNA]</scope>
    <source>
        <strain evidence="6 8">WCA3-601-WT-6J</strain>
    </source>
</reference>
<evidence type="ECO:0000313" key="6">
    <source>
        <dbReference type="EMBL" id="MST90714.1"/>
    </source>
</evidence>
<dbReference type="EMBL" id="WMZR01000026">
    <property type="protein sequence ID" value="MTS52901.1"/>
    <property type="molecule type" value="Genomic_DNA"/>
</dbReference>
<gene>
    <name evidence="6" type="ORF">FYJ76_01965</name>
    <name evidence="7" type="ORF">GMD52_15355</name>
</gene>
<protein>
    <submittedName>
        <fullName evidence="6">CvpA family protein</fullName>
    </submittedName>
</protein>
<dbReference type="Pfam" id="PF02674">
    <property type="entry name" value="Colicin_V"/>
    <property type="match status" value="1"/>
</dbReference>
<keyword evidence="3 5" id="KW-1133">Transmembrane helix</keyword>
<keyword evidence="2 5" id="KW-0812">Transmembrane</keyword>
<proteinExistence type="predicted"/>
<keyword evidence="4 5" id="KW-0472">Membrane</keyword>
<evidence type="ECO:0000256" key="1">
    <source>
        <dbReference type="ARBA" id="ARBA00004141"/>
    </source>
</evidence>
<feature type="transmembrane region" description="Helical" evidence="5">
    <location>
        <begin position="12"/>
        <end position="31"/>
    </location>
</feature>